<dbReference type="EMBL" id="JACIGI010000003">
    <property type="protein sequence ID" value="MBB4284809.1"/>
    <property type="molecule type" value="Genomic_DNA"/>
</dbReference>
<feature type="region of interest" description="Disordered" evidence="6">
    <location>
        <begin position="94"/>
        <end position="134"/>
    </location>
</feature>
<keyword evidence="1" id="KW-0409">Iron storage</keyword>
<evidence type="ECO:0000256" key="4">
    <source>
        <dbReference type="ARBA" id="ARBA00033738"/>
    </source>
</evidence>
<dbReference type="Gene3D" id="6.10.140.1960">
    <property type="match status" value="1"/>
</dbReference>
<evidence type="ECO:0000313" key="7">
    <source>
        <dbReference type="EMBL" id="MBB4284809.1"/>
    </source>
</evidence>
<sequence length="134" mass="15002">MSSEGLHAPRERLSRETLSLHHAIVSLKEELDAVDWYRQRADDCEDAPLRDILLHNMREEMEHACMVLEWLRRNNADWAEYIQTYLFTEAPITEVEEEETGGGAEAGPEGGAEAPSGRPGHGFTIGAIRDGEEG</sequence>
<accession>A0A7W6RX10</accession>
<evidence type="ECO:0008006" key="9">
    <source>
        <dbReference type="Google" id="ProtNLM"/>
    </source>
</evidence>
<evidence type="ECO:0000256" key="1">
    <source>
        <dbReference type="ARBA" id="ARBA00022434"/>
    </source>
</evidence>
<comment type="subcellular location">
    <subcellularLocation>
        <location evidence="4">Encapsulin nanocompartment</location>
    </subcellularLocation>
</comment>
<dbReference type="InterPro" id="IPR009078">
    <property type="entry name" value="Ferritin-like_SF"/>
</dbReference>
<dbReference type="InterPro" id="IPR054581">
    <property type="entry name" value="EncFtn-like"/>
</dbReference>
<proteinExistence type="predicted"/>
<reference evidence="7 8" key="1">
    <citation type="submission" date="2020-08" db="EMBL/GenBank/DDBJ databases">
        <title>Genome sequencing of Purple Non-Sulfur Bacteria from various extreme environments.</title>
        <authorList>
            <person name="Mayer M."/>
        </authorList>
    </citation>
    <scope>NUCLEOTIDE SEQUENCE [LARGE SCALE GENOMIC DNA]</scope>
    <source>
        <strain evidence="7 8">JA135</strain>
    </source>
</reference>
<keyword evidence="8" id="KW-1185">Reference proteome</keyword>
<feature type="compositionally biased region" description="Gly residues" evidence="6">
    <location>
        <begin position="101"/>
        <end position="110"/>
    </location>
</feature>
<dbReference type="GO" id="GO:0046872">
    <property type="term" value="F:metal ion binding"/>
    <property type="evidence" value="ECO:0007669"/>
    <property type="project" value="UniProtKB-KW"/>
</dbReference>
<evidence type="ECO:0000256" key="6">
    <source>
        <dbReference type="SAM" id="MobiDB-lite"/>
    </source>
</evidence>
<dbReference type="Pfam" id="PF22277">
    <property type="entry name" value="EncFtn-like"/>
    <property type="match status" value="1"/>
</dbReference>
<dbReference type="RefSeq" id="WP_184431405.1">
    <property type="nucleotide sequence ID" value="NZ_JACIGI010000003.1"/>
</dbReference>
<dbReference type="GO" id="GO:0140737">
    <property type="term" value="C:encapsulin nanocompartment"/>
    <property type="evidence" value="ECO:0007669"/>
    <property type="project" value="UniProtKB-SubCell"/>
</dbReference>
<name>A0A7W6RX10_9PROT</name>
<evidence type="ECO:0000256" key="5">
    <source>
        <dbReference type="ARBA" id="ARBA00033787"/>
    </source>
</evidence>
<organism evidence="7 8">
    <name type="scientific">Roseospira goensis</name>
    <dbReference type="NCBI Taxonomy" id="391922"/>
    <lineage>
        <taxon>Bacteria</taxon>
        <taxon>Pseudomonadati</taxon>
        <taxon>Pseudomonadota</taxon>
        <taxon>Alphaproteobacteria</taxon>
        <taxon>Rhodospirillales</taxon>
        <taxon>Rhodospirillaceae</taxon>
        <taxon>Roseospira</taxon>
    </lineage>
</organism>
<evidence type="ECO:0000256" key="3">
    <source>
        <dbReference type="ARBA" id="ARBA00023004"/>
    </source>
</evidence>
<dbReference type="AlphaFoldDB" id="A0A7W6RX10"/>
<evidence type="ECO:0000313" key="8">
    <source>
        <dbReference type="Proteomes" id="UP000555728"/>
    </source>
</evidence>
<keyword evidence="2" id="KW-0479">Metal-binding</keyword>
<evidence type="ECO:0000256" key="2">
    <source>
        <dbReference type="ARBA" id="ARBA00022723"/>
    </source>
</evidence>
<comment type="caution">
    <text evidence="7">The sequence shown here is derived from an EMBL/GenBank/DDBJ whole genome shotgun (WGS) entry which is preliminary data.</text>
</comment>
<protein>
    <recommendedName>
        <fullName evidence="9">Ferritin</fullName>
    </recommendedName>
</protein>
<dbReference type="Proteomes" id="UP000555728">
    <property type="component" value="Unassembled WGS sequence"/>
</dbReference>
<gene>
    <name evidence="7" type="ORF">GGD88_000520</name>
</gene>
<keyword evidence="5" id="KW-1284">Encapsulin nanocompartment</keyword>
<dbReference type="SUPFAM" id="SSF47240">
    <property type="entry name" value="Ferritin-like"/>
    <property type="match status" value="1"/>
</dbReference>
<keyword evidence="3" id="KW-0408">Iron</keyword>
<dbReference type="GO" id="GO:0006879">
    <property type="term" value="P:intracellular iron ion homeostasis"/>
    <property type="evidence" value="ECO:0007669"/>
    <property type="project" value="UniProtKB-KW"/>
</dbReference>